<name>A0AC61MZB6_9FIRM</name>
<evidence type="ECO:0000313" key="1">
    <source>
        <dbReference type="EMBL" id="QQK09119.1"/>
    </source>
</evidence>
<dbReference type="Proteomes" id="UP000595814">
    <property type="component" value="Chromosome"/>
</dbReference>
<keyword evidence="1" id="KW-0378">Hydrolase</keyword>
<proteinExistence type="predicted"/>
<gene>
    <name evidence="1" type="primary">xseB</name>
    <name evidence="1" type="ORF">JFY71_09655</name>
</gene>
<organism evidence="1 2">
    <name type="scientific">Miniphocaeibacter halophilus</name>
    <dbReference type="NCBI Taxonomy" id="2931922"/>
    <lineage>
        <taxon>Bacteria</taxon>
        <taxon>Bacillati</taxon>
        <taxon>Bacillota</taxon>
        <taxon>Tissierellia</taxon>
        <taxon>Tissierellales</taxon>
        <taxon>Peptoniphilaceae</taxon>
        <taxon>Miniphocaeibacter</taxon>
    </lineage>
</organism>
<keyword evidence="2" id="KW-1185">Reference proteome</keyword>
<accession>A0AC61MZB6</accession>
<sequence>MENGDISLEENVLLYEEGIKLHTKLSKILEREEGKIRIISENNIEEIDEMNFLNEE</sequence>
<dbReference type="EMBL" id="CP066744">
    <property type="protein sequence ID" value="QQK09119.1"/>
    <property type="molecule type" value="Genomic_DNA"/>
</dbReference>
<evidence type="ECO:0000313" key="2">
    <source>
        <dbReference type="Proteomes" id="UP000595814"/>
    </source>
</evidence>
<reference evidence="1 2" key="1">
    <citation type="journal article" date="2022" name="Int. J. Syst. Evol. Microbiol.">
        <title>Miniphocaeibacter halophilus sp. nov., an ammonium-tolerant acetate-producing bacterium isolated from a biogas system.</title>
        <authorList>
            <person name="Schnurer A."/>
            <person name="Singh A."/>
            <person name="Bi S."/>
            <person name="Qiao W."/>
            <person name="Westerholm M."/>
        </authorList>
    </citation>
    <scope>NUCLEOTIDE SEQUENCE [LARGE SCALE GENOMIC DNA]</scope>
    <source>
        <strain evidence="1 2">AMB_01</strain>
    </source>
</reference>
<dbReference type="EC" id="3.1.11.6" evidence="1"/>
<protein>
    <submittedName>
        <fullName evidence="1">Exodeoxyribonuclease VII small subunit</fullName>
        <ecNumber evidence="1">3.1.11.6</ecNumber>
    </submittedName>
</protein>